<evidence type="ECO:0000313" key="2">
    <source>
        <dbReference type="EMBL" id="CEK59279.1"/>
    </source>
</evidence>
<name>A0A0B6YSP5_9EUPU</name>
<dbReference type="AlphaFoldDB" id="A0A0B6YSP5"/>
<reference evidence="2" key="1">
    <citation type="submission" date="2014-12" db="EMBL/GenBank/DDBJ databases">
        <title>Insight into the proteome of Arion vulgaris.</title>
        <authorList>
            <person name="Aradska J."/>
            <person name="Bulat T."/>
            <person name="Smidak R."/>
            <person name="Sarate P."/>
            <person name="Gangsoo J."/>
            <person name="Sialana F."/>
            <person name="Bilban M."/>
            <person name="Lubec G."/>
        </authorList>
    </citation>
    <scope>NUCLEOTIDE SEQUENCE</scope>
    <source>
        <tissue evidence="2">Skin</tissue>
    </source>
</reference>
<evidence type="ECO:0000256" key="1">
    <source>
        <dbReference type="SAM" id="MobiDB-lite"/>
    </source>
</evidence>
<feature type="region of interest" description="Disordered" evidence="1">
    <location>
        <begin position="1"/>
        <end position="38"/>
    </location>
</feature>
<gene>
    <name evidence="2" type="primary">ORF35774</name>
</gene>
<organism evidence="2">
    <name type="scientific">Arion vulgaris</name>
    <dbReference type="NCBI Taxonomy" id="1028688"/>
    <lineage>
        <taxon>Eukaryota</taxon>
        <taxon>Metazoa</taxon>
        <taxon>Spiralia</taxon>
        <taxon>Lophotrochozoa</taxon>
        <taxon>Mollusca</taxon>
        <taxon>Gastropoda</taxon>
        <taxon>Heterobranchia</taxon>
        <taxon>Euthyneura</taxon>
        <taxon>Panpulmonata</taxon>
        <taxon>Eupulmonata</taxon>
        <taxon>Stylommatophora</taxon>
        <taxon>Helicina</taxon>
        <taxon>Arionoidea</taxon>
        <taxon>Arionidae</taxon>
        <taxon>Arion</taxon>
    </lineage>
</organism>
<sequence length="60" mass="6348">RGMSVISGTPVIRGPPVISDPNILSSKSGPGIHLKNNISKKKIDLSRLSPPSPVRSECTQ</sequence>
<dbReference type="EMBL" id="HACG01012414">
    <property type="protein sequence ID" value="CEK59279.1"/>
    <property type="molecule type" value="Transcribed_RNA"/>
</dbReference>
<feature type="non-terminal residue" evidence="2">
    <location>
        <position position="1"/>
    </location>
</feature>
<proteinExistence type="predicted"/>
<accession>A0A0B6YSP5</accession>
<protein>
    <submittedName>
        <fullName evidence="2">Uncharacterized protein</fullName>
    </submittedName>
</protein>